<dbReference type="SUPFAM" id="SSF48498">
    <property type="entry name" value="Tetracyclin repressor-like, C-terminal domain"/>
    <property type="match status" value="1"/>
</dbReference>
<dbReference type="Pfam" id="PF00440">
    <property type="entry name" value="TetR_N"/>
    <property type="match status" value="1"/>
</dbReference>
<keyword evidence="3" id="KW-0804">Transcription</keyword>
<evidence type="ECO:0000256" key="3">
    <source>
        <dbReference type="ARBA" id="ARBA00023163"/>
    </source>
</evidence>
<dbReference type="Gene3D" id="1.10.357.10">
    <property type="entry name" value="Tetracycline Repressor, domain 2"/>
    <property type="match status" value="1"/>
</dbReference>
<dbReference type="EMBL" id="BAABJR010000023">
    <property type="protein sequence ID" value="GAA5215848.1"/>
    <property type="molecule type" value="Genomic_DNA"/>
</dbReference>
<dbReference type="Proteomes" id="UP001499878">
    <property type="component" value="Unassembled WGS sequence"/>
</dbReference>
<dbReference type="InterPro" id="IPR009057">
    <property type="entry name" value="Homeodomain-like_sf"/>
</dbReference>
<evidence type="ECO:0000256" key="2">
    <source>
        <dbReference type="ARBA" id="ARBA00023125"/>
    </source>
</evidence>
<organism evidence="6 7">
    <name type="scientific">Streptomyces thinghirensis</name>
    <dbReference type="NCBI Taxonomy" id="551547"/>
    <lineage>
        <taxon>Bacteria</taxon>
        <taxon>Bacillati</taxon>
        <taxon>Actinomycetota</taxon>
        <taxon>Actinomycetes</taxon>
        <taxon>Kitasatosporales</taxon>
        <taxon>Streptomycetaceae</taxon>
        <taxon>Streptomyces</taxon>
    </lineage>
</organism>
<evidence type="ECO:0000259" key="5">
    <source>
        <dbReference type="PROSITE" id="PS50977"/>
    </source>
</evidence>
<feature type="DNA-binding region" description="H-T-H motif" evidence="4">
    <location>
        <begin position="29"/>
        <end position="48"/>
    </location>
</feature>
<evidence type="ECO:0000313" key="7">
    <source>
        <dbReference type="Proteomes" id="UP001499878"/>
    </source>
</evidence>
<evidence type="ECO:0000313" key="6">
    <source>
        <dbReference type="EMBL" id="GAA5215848.1"/>
    </source>
</evidence>
<accession>A0ABP9TFZ4</accession>
<protein>
    <submittedName>
        <fullName evidence="6">TetR/AcrR family transcriptional regulator</fullName>
    </submittedName>
</protein>
<reference evidence="7" key="1">
    <citation type="journal article" date="2019" name="Int. J. Syst. Evol. Microbiol.">
        <title>The Global Catalogue of Microorganisms (GCM) 10K type strain sequencing project: providing services to taxonomists for standard genome sequencing and annotation.</title>
        <authorList>
            <consortium name="The Broad Institute Genomics Platform"/>
            <consortium name="The Broad Institute Genome Sequencing Center for Infectious Disease"/>
            <person name="Wu L."/>
            <person name="Ma J."/>
        </authorList>
    </citation>
    <scope>NUCLEOTIDE SEQUENCE [LARGE SCALE GENOMIC DNA]</scope>
    <source>
        <strain evidence="7">JCM 18306</strain>
    </source>
</reference>
<dbReference type="Pfam" id="PF21993">
    <property type="entry name" value="TetR_C_13_2"/>
    <property type="match status" value="1"/>
</dbReference>
<dbReference type="InterPro" id="IPR036271">
    <property type="entry name" value="Tet_transcr_reg_TetR-rel_C_sf"/>
</dbReference>
<keyword evidence="2 4" id="KW-0238">DNA-binding</keyword>
<feature type="domain" description="HTH tetR-type" evidence="5">
    <location>
        <begin position="6"/>
        <end position="66"/>
    </location>
</feature>
<keyword evidence="7" id="KW-1185">Reference proteome</keyword>
<dbReference type="InterPro" id="IPR001647">
    <property type="entry name" value="HTH_TetR"/>
</dbReference>
<dbReference type="RefSeq" id="WP_345636925.1">
    <property type="nucleotide sequence ID" value="NZ_BAABJR010000023.1"/>
</dbReference>
<dbReference type="InterPro" id="IPR054156">
    <property type="entry name" value="YxaF_TetR_C"/>
</dbReference>
<evidence type="ECO:0000256" key="4">
    <source>
        <dbReference type="PROSITE-ProRule" id="PRU00335"/>
    </source>
</evidence>
<dbReference type="SUPFAM" id="SSF46689">
    <property type="entry name" value="Homeodomain-like"/>
    <property type="match status" value="1"/>
</dbReference>
<dbReference type="PROSITE" id="PS50977">
    <property type="entry name" value="HTH_TETR_2"/>
    <property type="match status" value="1"/>
</dbReference>
<name>A0ABP9TFZ4_9ACTN</name>
<comment type="caution">
    <text evidence="6">The sequence shown here is derived from an EMBL/GenBank/DDBJ whole genome shotgun (WGS) entry which is preliminary data.</text>
</comment>
<gene>
    <name evidence="6" type="ORF">GCM10023323_66520</name>
</gene>
<proteinExistence type="predicted"/>
<dbReference type="PANTHER" id="PTHR47506:SF3">
    <property type="entry name" value="HTH-TYPE TRANSCRIPTIONAL REGULATOR LMRA"/>
    <property type="match status" value="1"/>
</dbReference>
<evidence type="ECO:0000256" key="1">
    <source>
        <dbReference type="ARBA" id="ARBA00023015"/>
    </source>
</evidence>
<keyword evidence="1" id="KW-0805">Transcription regulation</keyword>
<dbReference type="PANTHER" id="PTHR47506">
    <property type="entry name" value="TRANSCRIPTIONAL REGULATORY PROTEIN"/>
    <property type="match status" value="1"/>
</dbReference>
<sequence>MGRSTVSSKERMIDSAVKLLATRGVAGTTIDGVLADSGAPRGSVYHHFPGGREELITTAARAAGANMSAFFRQDDGPVHPREALAQFAKFWRALLAASDYRTGCPIVALTVGGADQIAAASQIADEVFTGWQEQYRQLLAAHGFPPARATSLATLSVAAIEGAVILARAQRSAAPLDDVIAELSALV</sequence>